<dbReference type="InterPro" id="IPR007227">
    <property type="entry name" value="Cell_shape_determining_MreD"/>
</dbReference>
<dbReference type="NCBIfam" id="TIGR03426">
    <property type="entry name" value="shape_MreD"/>
    <property type="match status" value="1"/>
</dbReference>
<dbReference type="Proteomes" id="UP000287296">
    <property type="component" value="Unassembled WGS sequence"/>
</dbReference>
<evidence type="ECO:0000256" key="3">
    <source>
        <dbReference type="ARBA" id="ARBA00022475"/>
    </source>
</evidence>
<organism evidence="9 10">
    <name type="scientific">Siminovitchia terrae</name>
    <name type="common">Bacillus terrae</name>
    <dbReference type="NCBI Taxonomy" id="1914933"/>
    <lineage>
        <taxon>Bacteria</taxon>
        <taxon>Bacillati</taxon>
        <taxon>Bacillota</taxon>
        <taxon>Bacilli</taxon>
        <taxon>Bacillales</taxon>
        <taxon>Bacillaceae</taxon>
        <taxon>Siminovitchia</taxon>
    </lineage>
</organism>
<evidence type="ECO:0000256" key="2">
    <source>
        <dbReference type="ARBA" id="ARBA00007776"/>
    </source>
</evidence>
<keyword evidence="7 8" id="KW-0472">Membrane</keyword>
<feature type="transmembrane region" description="Helical" evidence="8">
    <location>
        <begin position="137"/>
        <end position="159"/>
    </location>
</feature>
<keyword evidence="3" id="KW-1003">Cell membrane</keyword>
<proteinExistence type="inferred from homology"/>
<feature type="transmembrane region" description="Helical" evidence="8">
    <location>
        <begin position="101"/>
        <end position="125"/>
    </location>
</feature>
<evidence type="ECO:0000256" key="8">
    <source>
        <dbReference type="SAM" id="Phobius"/>
    </source>
</evidence>
<evidence type="ECO:0000256" key="1">
    <source>
        <dbReference type="ARBA" id="ARBA00004651"/>
    </source>
</evidence>
<evidence type="ECO:0000256" key="4">
    <source>
        <dbReference type="ARBA" id="ARBA00022692"/>
    </source>
</evidence>
<feature type="transmembrane region" description="Helical" evidence="8">
    <location>
        <begin position="6"/>
        <end position="28"/>
    </location>
</feature>
<evidence type="ECO:0000313" key="9">
    <source>
        <dbReference type="EMBL" id="RST59279.1"/>
    </source>
</evidence>
<comment type="caution">
    <text evidence="9">The sequence shown here is derived from an EMBL/GenBank/DDBJ whole genome shotgun (WGS) entry which is preliminary data.</text>
</comment>
<name>A0A429X7B2_SIMTE</name>
<dbReference type="AlphaFoldDB" id="A0A429X7B2"/>
<comment type="subcellular location">
    <subcellularLocation>
        <location evidence="1">Cell membrane</location>
        <topology evidence="1">Multi-pass membrane protein</topology>
    </subcellularLocation>
</comment>
<protein>
    <submittedName>
        <fullName evidence="9">Rod shape-determining protein MreD</fullName>
    </submittedName>
</protein>
<feature type="transmembrane region" description="Helical" evidence="8">
    <location>
        <begin position="70"/>
        <end position="89"/>
    </location>
</feature>
<dbReference type="EMBL" id="QYTW02000012">
    <property type="protein sequence ID" value="RST59279.1"/>
    <property type="molecule type" value="Genomic_DNA"/>
</dbReference>
<dbReference type="GO" id="GO:0005886">
    <property type="term" value="C:plasma membrane"/>
    <property type="evidence" value="ECO:0007669"/>
    <property type="project" value="UniProtKB-SubCell"/>
</dbReference>
<evidence type="ECO:0000313" key="10">
    <source>
        <dbReference type="Proteomes" id="UP000287296"/>
    </source>
</evidence>
<evidence type="ECO:0000256" key="5">
    <source>
        <dbReference type="ARBA" id="ARBA00022960"/>
    </source>
</evidence>
<keyword evidence="5" id="KW-0133">Cell shape</keyword>
<reference evidence="9 10" key="1">
    <citation type="submission" date="2018-12" db="EMBL/GenBank/DDBJ databases">
        <authorList>
            <person name="Sun L."/>
            <person name="Chen Z."/>
        </authorList>
    </citation>
    <scope>NUCLEOTIDE SEQUENCE [LARGE SCALE GENOMIC DNA]</scope>
    <source>
        <strain evidence="9 10">LMG 29736</strain>
    </source>
</reference>
<gene>
    <name evidence="9" type="primary">mreD</name>
    <name evidence="9" type="ORF">D5F11_013045</name>
</gene>
<dbReference type="Pfam" id="PF04093">
    <property type="entry name" value="MreD"/>
    <property type="match status" value="1"/>
</dbReference>
<evidence type="ECO:0000256" key="7">
    <source>
        <dbReference type="ARBA" id="ARBA00023136"/>
    </source>
</evidence>
<keyword evidence="6 8" id="KW-1133">Transmembrane helix</keyword>
<evidence type="ECO:0000256" key="6">
    <source>
        <dbReference type="ARBA" id="ARBA00022989"/>
    </source>
</evidence>
<dbReference type="OrthoDB" id="1653857at2"/>
<comment type="similarity">
    <text evidence="2">Belongs to the MreD family.</text>
</comment>
<feature type="transmembrane region" description="Helical" evidence="8">
    <location>
        <begin position="40"/>
        <end position="64"/>
    </location>
</feature>
<accession>A0A429X7B2</accession>
<dbReference type="GO" id="GO:0008360">
    <property type="term" value="P:regulation of cell shape"/>
    <property type="evidence" value="ECO:0007669"/>
    <property type="project" value="UniProtKB-KW"/>
</dbReference>
<sequence length="173" mass="20013">MMKRVVLPLITVLCFYGESIFVELLPIFSFLDNRIVVPRFLLVVLILMAIYYFRNVTLIYAAIFGLLFDIYYTGVIGAYLFLFPIAVYTASKMVKVLQINVLTSGLITIIIVAITEALIYGLNILLFDVNVTVSQFIYSRLLPTLTLNFIFYLIIFFPFSRWLQNRSKEIFSE</sequence>
<keyword evidence="4 8" id="KW-0812">Transmembrane</keyword>